<dbReference type="AlphaFoldDB" id="Q6A5I8"/>
<reference evidence="1 2" key="1">
    <citation type="journal article" date="2004" name="Science">
        <title>The complete genome sequence of Propionibacterium acnes, a commensal of human skin.</title>
        <authorList>
            <person name="Bruggemann H."/>
            <person name="Henne A."/>
            <person name="Hoster F."/>
            <person name="Liesegang H."/>
            <person name="Wiezer A."/>
            <person name="Strittmatter A."/>
            <person name="Hujer S."/>
            <person name="Durre P."/>
            <person name="Gottschalk G."/>
        </authorList>
    </citation>
    <scope>NUCLEOTIDE SEQUENCE [LARGE SCALE GENOMIC DNA]</scope>
    <source>
        <strain evidence="2">DSM 16379 / KPA171202</strain>
    </source>
</reference>
<evidence type="ECO:0000313" key="1">
    <source>
        <dbReference type="EMBL" id="AAT83975.1"/>
    </source>
</evidence>
<name>Q6A5I8_CUTAK</name>
<proteinExistence type="predicted"/>
<dbReference type="Proteomes" id="UP000000603">
    <property type="component" value="Chromosome"/>
</dbReference>
<gene>
    <name evidence="1" type="ordered locus">PPA2376</name>
</gene>
<organism evidence="1 2">
    <name type="scientific">Cutibacterium acnes (strain DSM 16379 / KPA171202)</name>
    <name type="common">Propionibacterium acnes</name>
    <dbReference type="NCBI Taxonomy" id="267747"/>
    <lineage>
        <taxon>Bacteria</taxon>
        <taxon>Bacillati</taxon>
        <taxon>Actinomycetota</taxon>
        <taxon>Actinomycetes</taxon>
        <taxon>Propionibacteriales</taxon>
        <taxon>Propionibacteriaceae</taxon>
        <taxon>Cutibacterium</taxon>
    </lineage>
</organism>
<dbReference type="HOGENOM" id="CLU_3274989_0_0_11"/>
<dbReference type="EnsemblBacteria" id="AAT83975">
    <property type="protein sequence ID" value="AAT83975"/>
    <property type="gene ID" value="PPA2376"/>
</dbReference>
<protein>
    <submittedName>
        <fullName evidence="1">Uncharacterized protein</fullName>
    </submittedName>
</protein>
<sequence length="41" mass="4409">MVTPMIVTTTTMSHVSQSGRLRTASCSSLSSRIGNLRDRVA</sequence>
<dbReference type="EMBL" id="AE017283">
    <property type="protein sequence ID" value="AAT83975.1"/>
    <property type="molecule type" value="Genomic_DNA"/>
</dbReference>
<accession>Q6A5I8</accession>
<evidence type="ECO:0000313" key="2">
    <source>
        <dbReference type="Proteomes" id="UP000000603"/>
    </source>
</evidence>
<dbReference type="KEGG" id="pac:PPA2376"/>